<accession>A0A7S2G433</accession>
<dbReference type="EMBL" id="HBGU01017138">
    <property type="protein sequence ID" value="CAD9427206.1"/>
    <property type="molecule type" value="Transcribed_RNA"/>
</dbReference>
<protein>
    <submittedName>
        <fullName evidence="1">Uncharacterized protein</fullName>
    </submittedName>
</protein>
<proteinExistence type="predicted"/>
<organism evidence="1">
    <name type="scientific">Haptolina brevifila</name>
    <dbReference type="NCBI Taxonomy" id="156173"/>
    <lineage>
        <taxon>Eukaryota</taxon>
        <taxon>Haptista</taxon>
        <taxon>Haptophyta</taxon>
        <taxon>Prymnesiophyceae</taxon>
        <taxon>Prymnesiales</taxon>
        <taxon>Prymnesiaceae</taxon>
        <taxon>Haptolina</taxon>
    </lineage>
</organism>
<dbReference type="AlphaFoldDB" id="A0A7S2G433"/>
<gene>
    <name evidence="1" type="ORF">CBRE1094_LOCUS9287</name>
</gene>
<evidence type="ECO:0000313" key="1">
    <source>
        <dbReference type="EMBL" id="CAD9427206.1"/>
    </source>
</evidence>
<name>A0A7S2G433_9EUKA</name>
<sequence length="103" mass="11218">MSAELHALTHVHMGRPHRCAHAQKAKLEVEAPFLGERDTCCSRSGAARARPTISSLPYPLIATSSHLIIVISSYLITIVTAAHLTGQFRLLSWQLPPPPISSQ</sequence>
<reference evidence="1" key="1">
    <citation type="submission" date="2021-01" db="EMBL/GenBank/DDBJ databases">
        <authorList>
            <person name="Corre E."/>
            <person name="Pelletier E."/>
            <person name="Niang G."/>
            <person name="Scheremetjew M."/>
            <person name="Finn R."/>
            <person name="Kale V."/>
            <person name="Holt S."/>
            <person name="Cochrane G."/>
            <person name="Meng A."/>
            <person name="Brown T."/>
            <person name="Cohen L."/>
        </authorList>
    </citation>
    <scope>NUCLEOTIDE SEQUENCE</scope>
    <source>
        <strain evidence="1">UTEX LB 985</strain>
    </source>
</reference>